<organism evidence="1 2">
    <name type="scientific">Methanothermobacter marburgensis (strain ATCC BAA-927 / DSM 2133 / JCM 14651 / NBRC 100331 / OCM 82 / Marburg)</name>
    <name type="common">Methanobacterium thermoautotrophicum</name>
    <dbReference type="NCBI Taxonomy" id="79929"/>
    <lineage>
        <taxon>Archaea</taxon>
        <taxon>Methanobacteriati</taxon>
        <taxon>Methanobacteriota</taxon>
        <taxon>Methanomada group</taxon>
        <taxon>Methanobacteria</taxon>
        <taxon>Methanobacteriales</taxon>
        <taxon>Methanobacteriaceae</taxon>
        <taxon>Methanothermobacter</taxon>
    </lineage>
</organism>
<protein>
    <submittedName>
        <fullName evidence="1">Uncharacterized protein</fullName>
    </submittedName>
</protein>
<evidence type="ECO:0000313" key="2">
    <source>
        <dbReference type="Proteomes" id="UP000000345"/>
    </source>
</evidence>
<sequence length="53" mass="6090">MSDFIESRGNFVPNPIVNSLVRLDNLFDLLICFTEKGLMPHPNNNNDEEEINI</sequence>
<dbReference type="Proteomes" id="UP000000345">
    <property type="component" value="Chromosome"/>
</dbReference>
<keyword evidence="2" id="KW-1185">Reference proteome</keyword>
<dbReference type="AlphaFoldDB" id="D9PXU8"/>
<dbReference type="EMBL" id="CP001710">
    <property type="protein sequence ID" value="ADL59046.1"/>
    <property type="molecule type" value="Genomic_DNA"/>
</dbReference>
<dbReference type="KEGG" id="mmg:MTBMA_c14670"/>
<accession>D9PXU8</accession>
<reference evidence="1 2" key="2">
    <citation type="journal article" date="2010" name="J. Bacteriol.">
        <title>Complete genome sequence of Methanothermobacter marburgensis, a methanoarchaeon model organism.</title>
        <authorList>
            <person name="Liesegang H."/>
            <person name="Kaster A.K."/>
            <person name="Wiezer A."/>
            <person name="Goenrich M."/>
            <person name="Wollherr A."/>
            <person name="Seedorf H."/>
            <person name="Gottschalk G."/>
            <person name="Thauer R.K."/>
        </authorList>
    </citation>
    <scope>NUCLEOTIDE SEQUENCE [LARGE SCALE GENOMIC DNA]</scope>
    <source>
        <strain evidence="2">ATCC BAA-927 / DSM 2133 / JCM 14651 / NBRC 100331 / OCM 82 / Marburg</strain>
    </source>
</reference>
<gene>
    <name evidence="1" type="ordered locus">MTBMA_c14670</name>
</gene>
<proteinExistence type="predicted"/>
<name>D9PXU8_METTM</name>
<reference key="1">
    <citation type="submission" date="2009-08" db="EMBL/GenBank/DDBJ databases">
        <title>The genome sequence of Methanothermobacter marburgensis.</title>
        <authorList>
            <person name="Kaster A."/>
            <person name="Seedorf H."/>
            <person name="Goenrich M."/>
            <person name="Wiezer A."/>
            <person name="Liesegang H."/>
            <person name="Thauer R."/>
            <person name="Gottschalk G."/>
        </authorList>
    </citation>
    <scope>NUCLEOTIDE SEQUENCE</scope>
    <source>
        <strain>Marburg</strain>
    </source>
</reference>
<evidence type="ECO:0000313" key="1">
    <source>
        <dbReference type="EMBL" id="ADL59046.1"/>
    </source>
</evidence>
<dbReference type="HOGENOM" id="CLU_3057189_0_0_2"/>
<dbReference type="PaxDb" id="79929-MTBMA_c14670"/>